<reference evidence="2 3" key="1">
    <citation type="submission" date="2022-11" db="EMBL/GenBank/DDBJ databases">
        <title>Haliovirga abyssi gen. nov., sp. nov., a mesophilic fermentative bacterium isolated from the Iheya North hydrothermal field and the proposal of Haliovirgaceae fam. nov.</title>
        <authorList>
            <person name="Miyazaki U."/>
            <person name="Tame A."/>
            <person name="Miyazaki J."/>
            <person name="Takai K."/>
            <person name="Sawayama S."/>
            <person name="Kitajima M."/>
            <person name="Okamoto A."/>
            <person name="Nakagawa S."/>
        </authorList>
    </citation>
    <scope>NUCLEOTIDE SEQUENCE [LARGE SCALE GENOMIC DNA]</scope>
    <source>
        <strain evidence="2 3">IC12</strain>
    </source>
</reference>
<gene>
    <name evidence="2" type="ORF">HLVA_02830</name>
</gene>
<keyword evidence="3" id="KW-1185">Reference proteome</keyword>
<feature type="transmembrane region" description="Helical" evidence="1">
    <location>
        <begin position="28"/>
        <end position="54"/>
    </location>
</feature>
<dbReference type="EMBL" id="AP027059">
    <property type="protein sequence ID" value="BDU49714.1"/>
    <property type="molecule type" value="Genomic_DNA"/>
</dbReference>
<feature type="transmembrane region" description="Helical" evidence="1">
    <location>
        <begin position="75"/>
        <end position="95"/>
    </location>
</feature>
<keyword evidence="1" id="KW-0472">Membrane</keyword>
<evidence type="ECO:0008006" key="4">
    <source>
        <dbReference type="Google" id="ProtNLM"/>
    </source>
</evidence>
<evidence type="ECO:0000313" key="3">
    <source>
        <dbReference type="Proteomes" id="UP001321582"/>
    </source>
</evidence>
<feature type="transmembrane region" description="Helical" evidence="1">
    <location>
        <begin position="179"/>
        <end position="199"/>
    </location>
</feature>
<feature type="transmembrane region" description="Helical" evidence="1">
    <location>
        <begin position="101"/>
        <end position="123"/>
    </location>
</feature>
<organism evidence="2 3">
    <name type="scientific">Haliovirga abyssi</name>
    <dbReference type="NCBI Taxonomy" id="2996794"/>
    <lineage>
        <taxon>Bacteria</taxon>
        <taxon>Fusobacteriati</taxon>
        <taxon>Fusobacteriota</taxon>
        <taxon>Fusobacteriia</taxon>
        <taxon>Fusobacteriales</taxon>
        <taxon>Haliovirgaceae</taxon>
        <taxon>Haliovirga</taxon>
    </lineage>
</organism>
<evidence type="ECO:0000256" key="1">
    <source>
        <dbReference type="SAM" id="Phobius"/>
    </source>
</evidence>
<dbReference type="AlphaFoldDB" id="A0AAU9D166"/>
<feature type="transmembrane region" description="Helical" evidence="1">
    <location>
        <begin position="135"/>
        <end position="159"/>
    </location>
</feature>
<protein>
    <recommendedName>
        <fullName evidence="4">Membrane transporter protein</fullName>
    </recommendedName>
</protein>
<evidence type="ECO:0000313" key="2">
    <source>
        <dbReference type="EMBL" id="BDU49714.1"/>
    </source>
</evidence>
<accession>A0AAU9D166</accession>
<dbReference type="Proteomes" id="UP001321582">
    <property type="component" value="Chromosome"/>
</dbReference>
<sequence>MEFLVLILIVGFVTAGLSIRFDRFFTILLLLFVFKLTIFNAINLFLWVILFGALMIILDNADKISKLPKAMKMKLFTFIPIMTFIFSWLGSYVFMLSSKTVLIVTLGIIAILYGLRLVFIHFAPDELDLTNASPTIVKLCGIFGPIISGFFIGFIGTSLKPLKIPFAIKFGKMNAKQVYLGNTITTFFAAFFTIIWHFVMSKGAITGAIFYQQMILGAALWTGIHYTFELTNIFFKNSWRKPFQIIIGLTLLLVSIKVFMMI</sequence>
<proteinExistence type="predicted"/>
<keyword evidence="1" id="KW-0812">Transmembrane</keyword>
<feature type="transmembrane region" description="Helical" evidence="1">
    <location>
        <begin position="208"/>
        <end position="228"/>
    </location>
</feature>
<keyword evidence="1" id="KW-1133">Transmembrane helix</keyword>
<feature type="transmembrane region" description="Helical" evidence="1">
    <location>
        <begin position="243"/>
        <end position="260"/>
    </location>
</feature>
<name>A0AAU9D166_9FUSO</name>
<dbReference type="KEGG" id="haby:HLVA_02830"/>